<comment type="caution">
    <text evidence="2">The sequence shown here is derived from an EMBL/GenBank/DDBJ whole genome shotgun (WGS) entry which is preliminary data.</text>
</comment>
<name>A0A543J4A6_9ACTN</name>
<feature type="region of interest" description="Disordered" evidence="1">
    <location>
        <begin position="275"/>
        <end position="327"/>
    </location>
</feature>
<feature type="region of interest" description="Disordered" evidence="1">
    <location>
        <begin position="30"/>
        <end position="58"/>
    </location>
</feature>
<dbReference type="AlphaFoldDB" id="A0A543J4A6"/>
<dbReference type="EMBL" id="VFPQ01000001">
    <property type="protein sequence ID" value="TQM77666.1"/>
    <property type="molecule type" value="Genomic_DNA"/>
</dbReference>
<sequence>MIHRLTGPCRAGPVPVLACRWWAAQPGGGWPAPGAARGTRRGRRRTRRRAGRRPPRRARHGLAEVVAVREMTRRHPDDDQNGYGTVTRAVSRRSRIPTQGRRSLLRGGIVAPGAQGAQRRRRNAGLAHPAAVTGRDGSRPHGHRRPAGHAGARPRILGDHHAVQQRVRAVGIGPLEQHPYVVTHQPGVQRLQSAEIGNGYVIRHYMVTTSIVPLRRFPVAPRKPRPMENPPKSHRFRDGISPVSRENSLITAAGGFGGGPEAIRHPVSLPDCRSYAQRRRAEAARPPRPGDAPAARRHPLGADAAGAEPGSVTSERGRASQERHSSA</sequence>
<feature type="region of interest" description="Disordered" evidence="1">
    <location>
        <begin position="221"/>
        <end position="241"/>
    </location>
</feature>
<protein>
    <submittedName>
        <fullName evidence="2">Uncharacterized protein</fullName>
    </submittedName>
</protein>
<proteinExistence type="predicted"/>
<feature type="compositionally biased region" description="Basic and acidic residues" evidence="1">
    <location>
        <begin position="315"/>
        <end position="327"/>
    </location>
</feature>
<keyword evidence="3" id="KW-1185">Reference proteome</keyword>
<gene>
    <name evidence="2" type="ORF">FHX40_4437</name>
</gene>
<evidence type="ECO:0000256" key="1">
    <source>
        <dbReference type="SAM" id="MobiDB-lite"/>
    </source>
</evidence>
<reference evidence="2 3" key="1">
    <citation type="submission" date="2019-06" db="EMBL/GenBank/DDBJ databases">
        <title>Sequencing the genomes of 1000 actinobacteria strains.</title>
        <authorList>
            <person name="Klenk H.-P."/>
        </authorList>
    </citation>
    <scope>NUCLEOTIDE SEQUENCE [LARGE SCALE GENOMIC DNA]</scope>
    <source>
        <strain evidence="2 3">DSM 43186</strain>
    </source>
</reference>
<dbReference type="Proteomes" id="UP000319213">
    <property type="component" value="Unassembled WGS sequence"/>
</dbReference>
<feature type="compositionally biased region" description="Basic residues" evidence="1">
    <location>
        <begin position="38"/>
        <end position="58"/>
    </location>
</feature>
<evidence type="ECO:0000313" key="2">
    <source>
        <dbReference type="EMBL" id="TQM77666.1"/>
    </source>
</evidence>
<accession>A0A543J4A6</accession>
<organism evidence="2 3">
    <name type="scientific">Thermopolyspora flexuosa</name>
    <dbReference type="NCBI Taxonomy" id="103836"/>
    <lineage>
        <taxon>Bacteria</taxon>
        <taxon>Bacillati</taxon>
        <taxon>Actinomycetota</taxon>
        <taxon>Actinomycetes</taxon>
        <taxon>Streptosporangiales</taxon>
        <taxon>Streptosporangiaceae</taxon>
        <taxon>Thermopolyspora</taxon>
    </lineage>
</organism>
<feature type="region of interest" description="Disordered" evidence="1">
    <location>
        <begin position="113"/>
        <end position="153"/>
    </location>
</feature>
<evidence type="ECO:0000313" key="3">
    <source>
        <dbReference type="Proteomes" id="UP000319213"/>
    </source>
</evidence>
<feature type="region of interest" description="Disordered" evidence="1">
    <location>
        <begin position="75"/>
        <end position="99"/>
    </location>
</feature>